<dbReference type="Pfam" id="PF00067">
    <property type="entry name" value="p450"/>
    <property type="match status" value="1"/>
</dbReference>
<evidence type="ECO:0000256" key="8">
    <source>
        <dbReference type="ARBA" id="ARBA00023033"/>
    </source>
</evidence>
<dbReference type="PRINTS" id="PR00465">
    <property type="entry name" value="EP450IV"/>
</dbReference>
<dbReference type="RefSeq" id="XP_007693983.1">
    <property type="nucleotide sequence ID" value="XM_007695793.1"/>
</dbReference>
<dbReference type="GO" id="GO:0016705">
    <property type="term" value="F:oxidoreductase activity, acting on paired donors, with incorporation or reduction of molecular oxygen"/>
    <property type="evidence" value="ECO:0007669"/>
    <property type="project" value="InterPro"/>
</dbReference>
<sequence length="512" mass="58815">MSTVLLTDTQTSITIILAIFLGVFLLWNSSSCNIPYFNPPRFWQLGKAKRDFITNGMEMIWAAKKRFPGQPFRIMCDRGEVVVLPPHMAHEIRNESSLSFSKAMQMDFFTHLPGFKPIDHIAHKGEVLQHLARRPLTKYLNRVTKPLASETTFAVNLIFGNLPVWKETLILDSSLDLVARLSTQIFLGDKLCRNEEWLRVAKEYTMDMFEGSRILSEVPGPLRYPYALFSPHLKALRSKVNRANQILQPVIEERRAFKEQERKAGRPVPVFNDALEWAEAECRNIEYDAAGLQLNLANAAIHTSSDLLAKTLLLLSNEPALIDPLREEIVRALQEYGWSKTALHYMKLLDSALKEAQRLLPTDWLVMRRIATKDIHLKKENIKIRKGQYVMVDYTTTMDSAVFKNPEKFDIYRWVRMREDPVLAHKAPLVSTSELQLGFGHGMHACPGRFFAANELKIALSYLLLNYDWEVTSGTSMKPWMFGSMPLVDPSTTLRYRRRKAEINLDTLQCET</sequence>
<evidence type="ECO:0008006" key="14">
    <source>
        <dbReference type="Google" id="ProtNLM"/>
    </source>
</evidence>
<evidence type="ECO:0000256" key="3">
    <source>
        <dbReference type="ARBA" id="ARBA00010617"/>
    </source>
</evidence>
<accession>W6YPQ4</accession>
<dbReference type="Gene3D" id="1.10.630.10">
    <property type="entry name" value="Cytochrome P450"/>
    <property type="match status" value="1"/>
</dbReference>
<evidence type="ECO:0000256" key="2">
    <source>
        <dbReference type="ARBA" id="ARBA00004685"/>
    </source>
</evidence>
<dbReference type="InterPro" id="IPR036396">
    <property type="entry name" value="Cyt_P450_sf"/>
</dbReference>
<proteinExistence type="inferred from homology"/>
<dbReference type="InterPro" id="IPR001128">
    <property type="entry name" value="Cyt_P450"/>
</dbReference>
<dbReference type="PANTHER" id="PTHR46206">
    <property type="entry name" value="CYTOCHROME P450"/>
    <property type="match status" value="1"/>
</dbReference>
<dbReference type="KEGG" id="bor:COCMIDRAFT_10413"/>
<feature type="transmembrane region" description="Helical" evidence="11">
    <location>
        <begin position="12"/>
        <end position="30"/>
    </location>
</feature>
<comment type="cofactor">
    <cofactor evidence="1 9">
        <name>heme</name>
        <dbReference type="ChEBI" id="CHEBI:30413"/>
    </cofactor>
</comment>
<evidence type="ECO:0000256" key="6">
    <source>
        <dbReference type="ARBA" id="ARBA00023002"/>
    </source>
</evidence>
<dbReference type="EMBL" id="KI964382">
    <property type="protein sequence ID" value="EUC39498.1"/>
    <property type="molecule type" value="Genomic_DNA"/>
</dbReference>
<dbReference type="AlphaFoldDB" id="W6YPQ4"/>
<dbReference type="GeneID" id="19118448"/>
<keyword evidence="5 9" id="KW-0479">Metal-binding</keyword>
<dbReference type="OrthoDB" id="1844152at2759"/>
<name>W6YPQ4_COCMI</name>
<dbReference type="InterPro" id="IPR017972">
    <property type="entry name" value="Cyt_P450_CS"/>
</dbReference>
<keyword evidence="6 10" id="KW-0560">Oxidoreductase</keyword>
<dbReference type="GO" id="GO:0020037">
    <property type="term" value="F:heme binding"/>
    <property type="evidence" value="ECO:0007669"/>
    <property type="project" value="InterPro"/>
</dbReference>
<dbReference type="InterPro" id="IPR002403">
    <property type="entry name" value="Cyt_P450_E_grp-IV"/>
</dbReference>
<keyword evidence="7 9" id="KW-0408">Iron</keyword>
<evidence type="ECO:0000256" key="1">
    <source>
        <dbReference type="ARBA" id="ARBA00001971"/>
    </source>
</evidence>
<gene>
    <name evidence="12" type="ORF">COCMIDRAFT_10413</name>
</gene>
<dbReference type="GO" id="GO:0005506">
    <property type="term" value="F:iron ion binding"/>
    <property type="evidence" value="ECO:0007669"/>
    <property type="project" value="InterPro"/>
</dbReference>
<keyword evidence="13" id="KW-1185">Reference proteome</keyword>
<dbReference type="CDD" id="cd11041">
    <property type="entry name" value="CYP503A1-like"/>
    <property type="match status" value="1"/>
</dbReference>
<dbReference type="PROSITE" id="PS00086">
    <property type="entry name" value="CYTOCHROME_P450"/>
    <property type="match status" value="1"/>
</dbReference>
<organism evidence="12 13">
    <name type="scientific">Bipolaris oryzae ATCC 44560</name>
    <dbReference type="NCBI Taxonomy" id="930090"/>
    <lineage>
        <taxon>Eukaryota</taxon>
        <taxon>Fungi</taxon>
        <taxon>Dikarya</taxon>
        <taxon>Ascomycota</taxon>
        <taxon>Pezizomycotina</taxon>
        <taxon>Dothideomycetes</taxon>
        <taxon>Pleosporomycetidae</taxon>
        <taxon>Pleosporales</taxon>
        <taxon>Pleosporineae</taxon>
        <taxon>Pleosporaceae</taxon>
        <taxon>Bipolaris</taxon>
    </lineage>
</organism>
<evidence type="ECO:0000256" key="5">
    <source>
        <dbReference type="ARBA" id="ARBA00022723"/>
    </source>
</evidence>
<protein>
    <recommendedName>
        <fullName evidence="14">Cytochrome P450 monooxygenase</fullName>
    </recommendedName>
</protein>
<keyword evidence="11" id="KW-0472">Membrane</keyword>
<dbReference type="PANTHER" id="PTHR46206:SF2">
    <property type="entry name" value="CYTOCHROME P450 MONOOXYGENASE AUSG-RELATED"/>
    <property type="match status" value="1"/>
</dbReference>
<keyword evidence="11" id="KW-1133">Transmembrane helix</keyword>
<evidence type="ECO:0000313" key="12">
    <source>
        <dbReference type="EMBL" id="EUC39498.1"/>
    </source>
</evidence>
<feature type="binding site" description="axial binding residue" evidence="9">
    <location>
        <position position="446"/>
    </location>
    <ligand>
        <name>heme</name>
        <dbReference type="ChEBI" id="CHEBI:30413"/>
    </ligand>
    <ligandPart>
        <name>Fe</name>
        <dbReference type="ChEBI" id="CHEBI:18248"/>
    </ligandPart>
</feature>
<dbReference type="GO" id="GO:0004497">
    <property type="term" value="F:monooxygenase activity"/>
    <property type="evidence" value="ECO:0007669"/>
    <property type="project" value="UniProtKB-KW"/>
</dbReference>
<evidence type="ECO:0000256" key="11">
    <source>
        <dbReference type="SAM" id="Phobius"/>
    </source>
</evidence>
<keyword evidence="11" id="KW-0812">Transmembrane</keyword>
<reference evidence="12 13" key="1">
    <citation type="journal article" date="2013" name="PLoS Genet.">
        <title>Comparative genome structure, secondary metabolite, and effector coding capacity across Cochliobolus pathogens.</title>
        <authorList>
            <person name="Condon B.J."/>
            <person name="Leng Y."/>
            <person name="Wu D."/>
            <person name="Bushley K.E."/>
            <person name="Ohm R.A."/>
            <person name="Otillar R."/>
            <person name="Martin J."/>
            <person name="Schackwitz W."/>
            <person name="Grimwood J."/>
            <person name="MohdZainudin N."/>
            <person name="Xue C."/>
            <person name="Wang R."/>
            <person name="Manning V.A."/>
            <person name="Dhillon B."/>
            <person name="Tu Z.J."/>
            <person name="Steffenson B.J."/>
            <person name="Salamov A."/>
            <person name="Sun H."/>
            <person name="Lowry S."/>
            <person name="LaButti K."/>
            <person name="Han J."/>
            <person name="Copeland A."/>
            <person name="Lindquist E."/>
            <person name="Barry K."/>
            <person name="Schmutz J."/>
            <person name="Baker S.E."/>
            <person name="Ciuffetti L.M."/>
            <person name="Grigoriev I.V."/>
            <person name="Zhong S."/>
            <person name="Turgeon B.G."/>
        </authorList>
    </citation>
    <scope>NUCLEOTIDE SEQUENCE [LARGE SCALE GENOMIC DNA]</scope>
    <source>
        <strain evidence="12 13">ATCC 44560</strain>
    </source>
</reference>
<evidence type="ECO:0000313" key="13">
    <source>
        <dbReference type="Proteomes" id="UP000054032"/>
    </source>
</evidence>
<evidence type="ECO:0000256" key="9">
    <source>
        <dbReference type="PIRSR" id="PIRSR602403-1"/>
    </source>
</evidence>
<keyword evidence="8 10" id="KW-0503">Monooxygenase</keyword>
<keyword evidence="4 9" id="KW-0349">Heme</keyword>
<evidence type="ECO:0000256" key="7">
    <source>
        <dbReference type="ARBA" id="ARBA00023004"/>
    </source>
</evidence>
<dbReference type="HOGENOM" id="CLU_022195_0_3_1"/>
<dbReference type="eggNOG" id="KOG0159">
    <property type="taxonomic scope" value="Eukaryota"/>
</dbReference>
<comment type="pathway">
    <text evidence="2">Mycotoxin biosynthesis.</text>
</comment>
<dbReference type="Proteomes" id="UP000054032">
    <property type="component" value="Unassembled WGS sequence"/>
</dbReference>
<evidence type="ECO:0000256" key="4">
    <source>
        <dbReference type="ARBA" id="ARBA00022617"/>
    </source>
</evidence>
<evidence type="ECO:0000256" key="10">
    <source>
        <dbReference type="RuleBase" id="RU000461"/>
    </source>
</evidence>
<dbReference type="SUPFAM" id="SSF48264">
    <property type="entry name" value="Cytochrome P450"/>
    <property type="match status" value="1"/>
</dbReference>
<comment type="similarity">
    <text evidence="3 10">Belongs to the cytochrome P450 family.</text>
</comment>